<dbReference type="Proteomes" id="UP001054252">
    <property type="component" value="Unassembled WGS sequence"/>
</dbReference>
<name>A0AAV5LEH2_9ROSI</name>
<organism evidence="1 2">
    <name type="scientific">Rubroshorea leprosula</name>
    <dbReference type="NCBI Taxonomy" id="152421"/>
    <lineage>
        <taxon>Eukaryota</taxon>
        <taxon>Viridiplantae</taxon>
        <taxon>Streptophyta</taxon>
        <taxon>Embryophyta</taxon>
        <taxon>Tracheophyta</taxon>
        <taxon>Spermatophyta</taxon>
        <taxon>Magnoliopsida</taxon>
        <taxon>eudicotyledons</taxon>
        <taxon>Gunneridae</taxon>
        <taxon>Pentapetalae</taxon>
        <taxon>rosids</taxon>
        <taxon>malvids</taxon>
        <taxon>Malvales</taxon>
        <taxon>Dipterocarpaceae</taxon>
        <taxon>Rubroshorea</taxon>
    </lineage>
</organism>
<keyword evidence="2" id="KW-1185">Reference proteome</keyword>
<comment type="caution">
    <text evidence="1">The sequence shown here is derived from an EMBL/GenBank/DDBJ whole genome shotgun (WGS) entry which is preliminary data.</text>
</comment>
<accession>A0AAV5LEH2</accession>
<reference evidence="1 2" key="1">
    <citation type="journal article" date="2021" name="Commun. Biol.">
        <title>The genome of Shorea leprosula (Dipterocarpaceae) highlights the ecological relevance of drought in aseasonal tropical rainforests.</title>
        <authorList>
            <person name="Ng K.K.S."/>
            <person name="Kobayashi M.J."/>
            <person name="Fawcett J.A."/>
            <person name="Hatakeyama M."/>
            <person name="Paape T."/>
            <person name="Ng C.H."/>
            <person name="Ang C.C."/>
            <person name="Tnah L.H."/>
            <person name="Lee C.T."/>
            <person name="Nishiyama T."/>
            <person name="Sese J."/>
            <person name="O'Brien M.J."/>
            <person name="Copetti D."/>
            <person name="Mohd Noor M.I."/>
            <person name="Ong R.C."/>
            <person name="Putra M."/>
            <person name="Sireger I.Z."/>
            <person name="Indrioko S."/>
            <person name="Kosugi Y."/>
            <person name="Izuno A."/>
            <person name="Isagi Y."/>
            <person name="Lee S.L."/>
            <person name="Shimizu K.K."/>
        </authorList>
    </citation>
    <scope>NUCLEOTIDE SEQUENCE [LARGE SCALE GENOMIC DNA]</scope>
    <source>
        <strain evidence="1">214</strain>
    </source>
</reference>
<sequence>MDGSPLSDPTRYQQLVGSLVYLTTTRPDIAYAVHIVSQFMAAP</sequence>
<proteinExistence type="predicted"/>
<evidence type="ECO:0008006" key="3">
    <source>
        <dbReference type="Google" id="ProtNLM"/>
    </source>
</evidence>
<dbReference type="PANTHER" id="PTHR11439">
    <property type="entry name" value="GAG-POL-RELATED RETROTRANSPOSON"/>
    <property type="match status" value="1"/>
</dbReference>
<dbReference type="PANTHER" id="PTHR11439:SF461">
    <property type="entry name" value="OS10G0432200 PROTEIN"/>
    <property type="match status" value="1"/>
</dbReference>
<dbReference type="AlphaFoldDB" id="A0AAV5LEH2"/>
<evidence type="ECO:0000313" key="2">
    <source>
        <dbReference type="Proteomes" id="UP001054252"/>
    </source>
</evidence>
<protein>
    <recommendedName>
        <fullName evidence="3">Mitochondrial protein</fullName>
    </recommendedName>
</protein>
<evidence type="ECO:0000313" key="1">
    <source>
        <dbReference type="EMBL" id="GKV35112.1"/>
    </source>
</evidence>
<dbReference type="EMBL" id="BPVZ01000109">
    <property type="protein sequence ID" value="GKV35112.1"/>
    <property type="molecule type" value="Genomic_DNA"/>
</dbReference>
<gene>
    <name evidence="1" type="ORF">SLEP1_g43426</name>
</gene>